<organism evidence="3 4">
    <name type="scientific">Anopheles maculatus</name>
    <dbReference type="NCBI Taxonomy" id="74869"/>
    <lineage>
        <taxon>Eukaryota</taxon>
        <taxon>Metazoa</taxon>
        <taxon>Ecdysozoa</taxon>
        <taxon>Arthropoda</taxon>
        <taxon>Hexapoda</taxon>
        <taxon>Insecta</taxon>
        <taxon>Pterygota</taxon>
        <taxon>Neoptera</taxon>
        <taxon>Endopterygota</taxon>
        <taxon>Diptera</taxon>
        <taxon>Nematocera</taxon>
        <taxon>Culicoidea</taxon>
        <taxon>Culicidae</taxon>
        <taxon>Anophelinae</taxon>
        <taxon>Anopheles</taxon>
        <taxon>Anopheles maculatus group</taxon>
    </lineage>
</organism>
<dbReference type="VEuPathDB" id="VectorBase:AMAM001239"/>
<name>A0A182S7I0_9DIPT</name>
<evidence type="ECO:0000256" key="1">
    <source>
        <dbReference type="SAM" id="MobiDB-lite"/>
    </source>
</evidence>
<reference evidence="3" key="2">
    <citation type="submission" date="2020-05" db="UniProtKB">
        <authorList>
            <consortium name="EnsemblMetazoa"/>
        </authorList>
    </citation>
    <scope>IDENTIFICATION</scope>
    <source>
        <strain evidence="3">maculatus3</strain>
    </source>
</reference>
<dbReference type="EnsemblMetazoa" id="AMAM001239-RA">
    <property type="protein sequence ID" value="AMAM001239-PA"/>
    <property type="gene ID" value="AMAM001239"/>
</dbReference>
<protein>
    <submittedName>
        <fullName evidence="3">Uncharacterized protein</fullName>
    </submittedName>
</protein>
<dbReference type="AlphaFoldDB" id="A0A182S7I0"/>
<keyword evidence="4" id="KW-1185">Reference proteome</keyword>
<evidence type="ECO:0000256" key="2">
    <source>
        <dbReference type="SAM" id="SignalP"/>
    </source>
</evidence>
<keyword evidence="2" id="KW-0732">Signal</keyword>
<evidence type="ECO:0000313" key="3">
    <source>
        <dbReference type="EnsemblMetazoa" id="AMAM001239-PA"/>
    </source>
</evidence>
<dbReference type="Proteomes" id="UP000075901">
    <property type="component" value="Unassembled WGS sequence"/>
</dbReference>
<sequence length="133" mass="15030">MAKFIATLCLLWLSVLMLIGFASQPAVARRHPLLIEDEGARRNRPAEFGAVGGSHVRLTEAHATWYVRRQNHWFAYLPVFAGCEDVQHQEITPGLYKSLASRTKATTKEEKQLGKNTQYATARRAAHSDRRRG</sequence>
<evidence type="ECO:0000313" key="4">
    <source>
        <dbReference type="Proteomes" id="UP000075901"/>
    </source>
</evidence>
<accession>A0A182S7I0</accession>
<feature type="region of interest" description="Disordered" evidence="1">
    <location>
        <begin position="104"/>
        <end position="133"/>
    </location>
</feature>
<proteinExistence type="predicted"/>
<reference evidence="4" key="1">
    <citation type="submission" date="2013-09" db="EMBL/GenBank/DDBJ databases">
        <title>The Genome Sequence of Anopheles maculatus species B.</title>
        <authorList>
            <consortium name="The Broad Institute Genomics Platform"/>
            <person name="Neafsey D.E."/>
            <person name="Besansky N."/>
            <person name="Howell P."/>
            <person name="Walton C."/>
            <person name="Young S.K."/>
            <person name="Zeng Q."/>
            <person name="Gargeya S."/>
            <person name="Fitzgerald M."/>
            <person name="Haas B."/>
            <person name="Abouelleil A."/>
            <person name="Allen A.W."/>
            <person name="Alvarado L."/>
            <person name="Arachchi H.M."/>
            <person name="Berlin A.M."/>
            <person name="Chapman S.B."/>
            <person name="Gainer-Dewar J."/>
            <person name="Goldberg J."/>
            <person name="Griggs A."/>
            <person name="Gujja S."/>
            <person name="Hansen M."/>
            <person name="Howarth C."/>
            <person name="Imamovic A."/>
            <person name="Ireland A."/>
            <person name="Larimer J."/>
            <person name="McCowan C."/>
            <person name="Murphy C."/>
            <person name="Pearson M."/>
            <person name="Poon T.W."/>
            <person name="Priest M."/>
            <person name="Roberts A."/>
            <person name="Saif S."/>
            <person name="Shea T."/>
            <person name="Sisk P."/>
            <person name="Sykes S."/>
            <person name="Wortman J."/>
            <person name="Nusbaum C."/>
            <person name="Birren B."/>
        </authorList>
    </citation>
    <scope>NUCLEOTIDE SEQUENCE [LARGE SCALE GENOMIC DNA]</scope>
    <source>
        <strain evidence="4">maculatus3</strain>
    </source>
</reference>
<feature type="signal peptide" evidence="2">
    <location>
        <begin position="1"/>
        <end position="28"/>
    </location>
</feature>
<feature type="chain" id="PRO_5008135565" evidence="2">
    <location>
        <begin position="29"/>
        <end position="133"/>
    </location>
</feature>